<accession>B1Y5H9</accession>
<sequence>MSGVMERTLAILERLALDVNGVPLATLADELNIPRSAAHRLLLELTEHGYVRQSRERGDYMLTTKLVSLGLNYLKTSGIIDLCQPVLDRLAASSGELVRLGVVDVDHLTWVAKAQGATYGLRYDPDMGIDARLSCTSSGLAWLATLSDDDALQVVAREGGLGKPEQYGPNAPATPTALLKVLAQVRKLGYALTVETYSPGVTAVAVAVVPPGRGAVGVVTISGPLVRLTEDKMRALVPELQSAAADLAAASAASPLFNRAYSSESAPAH</sequence>
<dbReference type="FunFam" id="1.10.10.10:FF:000056">
    <property type="entry name" value="IclR family transcriptional regulator"/>
    <property type="match status" value="1"/>
</dbReference>
<evidence type="ECO:0000259" key="5">
    <source>
        <dbReference type="PROSITE" id="PS51078"/>
    </source>
</evidence>
<dbReference type="GO" id="GO:0003700">
    <property type="term" value="F:DNA-binding transcription factor activity"/>
    <property type="evidence" value="ECO:0007669"/>
    <property type="project" value="TreeGrafter"/>
</dbReference>
<dbReference type="InterPro" id="IPR036388">
    <property type="entry name" value="WH-like_DNA-bd_sf"/>
</dbReference>
<dbReference type="Gene3D" id="1.10.10.10">
    <property type="entry name" value="Winged helix-like DNA-binding domain superfamily/Winged helix DNA-binding domain"/>
    <property type="match status" value="1"/>
</dbReference>
<evidence type="ECO:0000313" key="6">
    <source>
        <dbReference type="EMBL" id="ACB34691.1"/>
    </source>
</evidence>
<dbReference type="SMART" id="SM00346">
    <property type="entry name" value="HTH_ICLR"/>
    <property type="match status" value="1"/>
</dbReference>
<dbReference type="Pfam" id="PF01614">
    <property type="entry name" value="IclR_C"/>
    <property type="match status" value="1"/>
</dbReference>
<dbReference type="PANTHER" id="PTHR30136:SF35">
    <property type="entry name" value="HTH-TYPE TRANSCRIPTIONAL REGULATOR RV1719"/>
    <property type="match status" value="1"/>
</dbReference>
<dbReference type="InterPro" id="IPR036390">
    <property type="entry name" value="WH_DNA-bd_sf"/>
</dbReference>
<keyword evidence="2" id="KW-0238">DNA-binding</keyword>
<keyword evidence="7" id="KW-1185">Reference proteome</keyword>
<protein>
    <submittedName>
        <fullName evidence="6">Transcriptional regulator, IclR family</fullName>
    </submittedName>
</protein>
<dbReference type="OrthoDB" id="9807558at2"/>
<dbReference type="RefSeq" id="WP_012347447.1">
    <property type="nucleotide sequence ID" value="NC_010524.1"/>
</dbReference>
<dbReference type="AlphaFoldDB" id="B1Y5H9"/>
<dbReference type="GO" id="GO:0003677">
    <property type="term" value="F:DNA binding"/>
    <property type="evidence" value="ECO:0007669"/>
    <property type="project" value="UniProtKB-KW"/>
</dbReference>
<dbReference type="SUPFAM" id="SSF46785">
    <property type="entry name" value="Winged helix' DNA-binding domain"/>
    <property type="match status" value="1"/>
</dbReference>
<dbReference type="Gene3D" id="3.30.450.40">
    <property type="match status" value="1"/>
</dbReference>
<dbReference type="InterPro" id="IPR005471">
    <property type="entry name" value="Tscrpt_reg_IclR_N"/>
</dbReference>
<dbReference type="GO" id="GO:0045892">
    <property type="term" value="P:negative regulation of DNA-templated transcription"/>
    <property type="evidence" value="ECO:0007669"/>
    <property type="project" value="TreeGrafter"/>
</dbReference>
<dbReference type="PROSITE" id="PS51077">
    <property type="entry name" value="HTH_ICLR"/>
    <property type="match status" value="1"/>
</dbReference>
<dbReference type="Proteomes" id="UP000001693">
    <property type="component" value="Chromosome"/>
</dbReference>
<evidence type="ECO:0000256" key="3">
    <source>
        <dbReference type="ARBA" id="ARBA00023163"/>
    </source>
</evidence>
<organism evidence="6 7">
    <name type="scientific">Leptothrix cholodnii (strain ATCC 51168 / LMG 8142 / SP-6)</name>
    <name type="common">Leptothrix discophora (strain SP-6)</name>
    <dbReference type="NCBI Taxonomy" id="395495"/>
    <lineage>
        <taxon>Bacteria</taxon>
        <taxon>Pseudomonadati</taxon>
        <taxon>Pseudomonadota</taxon>
        <taxon>Betaproteobacteria</taxon>
        <taxon>Burkholderiales</taxon>
        <taxon>Sphaerotilaceae</taxon>
        <taxon>Leptothrix</taxon>
    </lineage>
</organism>
<dbReference type="STRING" id="395495.Lcho_2426"/>
<dbReference type="SUPFAM" id="SSF55781">
    <property type="entry name" value="GAF domain-like"/>
    <property type="match status" value="1"/>
</dbReference>
<keyword evidence="3" id="KW-0804">Transcription</keyword>
<dbReference type="eggNOG" id="COG1414">
    <property type="taxonomic scope" value="Bacteria"/>
</dbReference>
<evidence type="ECO:0000256" key="1">
    <source>
        <dbReference type="ARBA" id="ARBA00023015"/>
    </source>
</evidence>
<proteinExistence type="predicted"/>
<dbReference type="InterPro" id="IPR029016">
    <property type="entry name" value="GAF-like_dom_sf"/>
</dbReference>
<name>B1Y5H9_LEPCP</name>
<dbReference type="EMBL" id="CP001013">
    <property type="protein sequence ID" value="ACB34691.1"/>
    <property type="molecule type" value="Genomic_DNA"/>
</dbReference>
<dbReference type="PANTHER" id="PTHR30136">
    <property type="entry name" value="HELIX-TURN-HELIX TRANSCRIPTIONAL REGULATOR, ICLR FAMILY"/>
    <property type="match status" value="1"/>
</dbReference>
<dbReference type="InterPro" id="IPR014757">
    <property type="entry name" value="Tscrpt_reg_IclR_C"/>
</dbReference>
<dbReference type="PROSITE" id="PS51078">
    <property type="entry name" value="ICLR_ED"/>
    <property type="match status" value="1"/>
</dbReference>
<feature type="domain" description="HTH iclR-type" evidence="4">
    <location>
        <begin position="2"/>
        <end position="64"/>
    </location>
</feature>
<reference evidence="6 7" key="1">
    <citation type="submission" date="2008-03" db="EMBL/GenBank/DDBJ databases">
        <title>Complete sequence of Leptothrix cholodnii SP-6.</title>
        <authorList>
            <consortium name="US DOE Joint Genome Institute"/>
            <person name="Copeland A."/>
            <person name="Lucas S."/>
            <person name="Lapidus A."/>
            <person name="Glavina del Rio T."/>
            <person name="Dalin E."/>
            <person name="Tice H."/>
            <person name="Bruce D."/>
            <person name="Goodwin L."/>
            <person name="Pitluck S."/>
            <person name="Chertkov O."/>
            <person name="Brettin T."/>
            <person name="Detter J.C."/>
            <person name="Han C."/>
            <person name="Kuske C.R."/>
            <person name="Schmutz J."/>
            <person name="Larimer F."/>
            <person name="Land M."/>
            <person name="Hauser L."/>
            <person name="Kyrpides N."/>
            <person name="Lykidis A."/>
            <person name="Emerson D."/>
            <person name="Richardson P."/>
        </authorList>
    </citation>
    <scope>NUCLEOTIDE SEQUENCE [LARGE SCALE GENOMIC DNA]</scope>
    <source>
        <strain evidence="7">ATCC 51168 / LMG 8142 / SP-6</strain>
    </source>
</reference>
<dbReference type="Pfam" id="PF09339">
    <property type="entry name" value="HTH_IclR"/>
    <property type="match status" value="1"/>
</dbReference>
<evidence type="ECO:0000259" key="4">
    <source>
        <dbReference type="PROSITE" id="PS51077"/>
    </source>
</evidence>
<keyword evidence="1" id="KW-0805">Transcription regulation</keyword>
<dbReference type="KEGG" id="lch:Lcho_2426"/>
<feature type="domain" description="IclR-ED" evidence="5">
    <location>
        <begin position="65"/>
        <end position="253"/>
    </location>
</feature>
<dbReference type="HOGENOM" id="CLU_062618_6_1_4"/>
<evidence type="ECO:0000313" key="7">
    <source>
        <dbReference type="Proteomes" id="UP000001693"/>
    </source>
</evidence>
<evidence type="ECO:0000256" key="2">
    <source>
        <dbReference type="ARBA" id="ARBA00023125"/>
    </source>
</evidence>
<dbReference type="InterPro" id="IPR050707">
    <property type="entry name" value="HTH_MetabolicPath_Reg"/>
</dbReference>
<gene>
    <name evidence="6" type="ordered locus">Lcho_2426</name>
</gene>